<accession>A0A915ACF6</accession>
<protein>
    <submittedName>
        <fullName evidence="2">RNA helicase</fullName>
    </submittedName>
</protein>
<name>A0A915ACF6_PARUN</name>
<sequence length="90" mass="10125">ELQSVRPYLKKAVGSSLQEKIDKERTALSLDNETLTTGGSMEVVQELEHVSACEIRKPSGDVSEWKRMHSSMGPQASLYFRPSRLFLLNT</sequence>
<reference evidence="2" key="1">
    <citation type="submission" date="2022-11" db="UniProtKB">
        <authorList>
            <consortium name="WormBaseParasite"/>
        </authorList>
    </citation>
    <scope>IDENTIFICATION</scope>
</reference>
<dbReference type="AlphaFoldDB" id="A0A915ACF6"/>
<dbReference type="WBParaSite" id="PgR005X_g126_t02">
    <property type="protein sequence ID" value="PgR005X_g126_t02"/>
    <property type="gene ID" value="PgR005X_g126"/>
</dbReference>
<evidence type="ECO:0000313" key="1">
    <source>
        <dbReference type="Proteomes" id="UP000887569"/>
    </source>
</evidence>
<organism evidence="1 2">
    <name type="scientific">Parascaris univalens</name>
    <name type="common">Nematode worm</name>
    <dbReference type="NCBI Taxonomy" id="6257"/>
    <lineage>
        <taxon>Eukaryota</taxon>
        <taxon>Metazoa</taxon>
        <taxon>Ecdysozoa</taxon>
        <taxon>Nematoda</taxon>
        <taxon>Chromadorea</taxon>
        <taxon>Rhabditida</taxon>
        <taxon>Spirurina</taxon>
        <taxon>Ascaridomorpha</taxon>
        <taxon>Ascaridoidea</taxon>
        <taxon>Ascarididae</taxon>
        <taxon>Parascaris</taxon>
    </lineage>
</organism>
<dbReference type="Proteomes" id="UP000887569">
    <property type="component" value="Unplaced"/>
</dbReference>
<keyword evidence="1" id="KW-1185">Reference proteome</keyword>
<evidence type="ECO:0000313" key="2">
    <source>
        <dbReference type="WBParaSite" id="PgR005X_g126_t02"/>
    </source>
</evidence>
<proteinExistence type="predicted"/>